<dbReference type="EMBL" id="JAIWQS010000005">
    <property type="protein sequence ID" value="KAJ8766345.1"/>
    <property type="molecule type" value="Genomic_DNA"/>
</dbReference>
<dbReference type="GO" id="GO:0005737">
    <property type="term" value="C:cytoplasm"/>
    <property type="evidence" value="ECO:0007669"/>
    <property type="project" value="UniProtKB-SubCell"/>
</dbReference>
<dbReference type="Proteomes" id="UP001159364">
    <property type="component" value="Linkage Group LG05"/>
</dbReference>
<dbReference type="Gene3D" id="1.10.510.10">
    <property type="entry name" value="Transferase(Phosphotransferase) domain 1"/>
    <property type="match status" value="1"/>
</dbReference>
<dbReference type="InterPro" id="IPR000719">
    <property type="entry name" value="Prot_kinase_dom"/>
</dbReference>
<comment type="catalytic activity">
    <reaction evidence="11">
        <text>L-seryl-[protein] + ATP = O-phospho-L-seryl-[protein] + ADP + H(+)</text>
        <dbReference type="Rhea" id="RHEA:17989"/>
        <dbReference type="Rhea" id="RHEA-COMP:9863"/>
        <dbReference type="Rhea" id="RHEA-COMP:11604"/>
        <dbReference type="ChEBI" id="CHEBI:15378"/>
        <dbReference type="ChEBI" id="CHEBI:29999"/>
        <dbReference type="ChEBI" id="CHEBI:30616"/>
        <dbReference type="ChEBI" id="CHEBI:83421"/>
        <dbReference type="ChEBI" id="CHEBI:456216"/>
        <dbReference type="EC" id="2.7.11.1"/>
    </reaction>
</comment>
<dbReference type="FunFam" id="3.30.200.20:FF:000445">
    <property type="entry name" value="Receptor-like cytosolic serine/threonine-protein kinase RBK2"/>
    <property type="match status" value="1"/>
</dbReference>
<comment type="caution">
    <text evidence="16">The sequence shown here is derived from an EMBL/GenBank/DDBJ whole genome shotgun (WGS) entry which is preliminary data.</text>
</comment>
<evidence type="ECO:0000256" key="11">
    <source>
        <dbReference type="ARBA" id="ARBA00048679"/>
    </source>
</evidence>
<feature type="compositionally biased region" description="Polar residues" evidence="14">
    <location>
        <begin position="79"/>
        <end position="92"/>
    </location>
</feature>
<feature type="region of interest" description="Disordered" evidence="14">
    <location>
        <begin position="1"/>
        <end position="115"/>
    </location>
</feature>
<feature type="region of interest" description="Disordered" evidence="14">
    <location>
        <begin position="513"/>
        <end position="540"/>
    </location>
</feature>
<dbReference type="InterPro" id="IPR001245">
    <property type="entry name" value="Ser-Thr/Tyr_kinase_cat_dom"/>
</dbReference>
<dbReference type="InterPro" id="IPR008271">
    <property type="entry name" value="Ser/Thr_kinase_AS"/>
</dbReference>
<keyword evidence="8" id="KW-0418">Kinase</keyword>
<evidence type="ECO:0000313" key="17">
    <source>
        <dbReference type="Proteomes" id="UP001159364"/>
    </source>
</evidence>
<dbReference type="Gene3D" id="3.30.200.20">
    <property type="entry name" value="Phosphorylase Kinase, domain 1"/>
    <property type="match status" value="1"/>
</dbReference>
<evidence type="ECO:0000256" key="10">
    <source>
        <dbReference type="ARBA" id="ARBA00047899"/>
    </source>
</evidence>
<feature type="compositionally biased region" description="Low complexity" evidence="14">
    <location>
        <begin position="93"/>
        <end position="107"/>
    </location>
</feature>
<name>A0AAV8THP6_9ROSI</name>
<evidence type="ECO:0000256" key="3">
    <source>
        <dbReference type="ARBA" id="ARBA00022490"/>
    </source>
</evidence>
<dbReference type="PANTHER" id="PTHR47987:SF13">
    <property type="entry name" value="RECEPTOR-LIKE CYTOSOLIC SERINE_THREONINE-PROTEIN KINASE RBK2"/>
    <property type="match status" value="1"/>
</dbReference>
<sequence length="540" mass="60873">MEDVRKRSAILRHSFRDSATKNHKEEPLNPEGRRIQRAGFSASFSSEGEDHEGGSKERLDQERPARDVHDHDQEECSVSLDTETTPNANNSNSTESDTGSSRTSTSDSEGHQNPIIPNWKDLFRVFSPKRINNLRKGVPKLTRRKSKRIRDAMVPAIPVNTTASALTAFDADLCYLKPSWKNYALSEIQAATDNFSRENLIGEGGYAEVYKGQLEDGKWVAIKRLTRGSPEEMTMDFLSELGIIVHVDHPNIAKLVGYGVEDGMHLVLQLSVNGSLSSILYGPREKLSWEIRYKVAVGTAQGLLYLHEGCQRRIIHKDIKASNILLTEDFEPQISDFGLAKWLPEQWTHHTVSKVEGTFGYLPPEFFMHGIVDEKTDVFAFGVLLLELITGKQAIDSSQRSLVMWAKPLLMKNDIKELIDPVLGDAYDPEQMDSVICTASICIDQCSAERPQMSQVVKMLKGEENSSEEVKMRQKSKKLQRTYSEELLDAEEYNSTKYLSDLNRHMEVVLGRRNGSSEDYGSSKDLNDQDMELALGQTER</sequence>
<dbReference type="SUPFAM" id="SSF56112">
    <property type="entry name" value="Protein kinase-like (PK-like)"/>
    <property type="match status" value="1"/>
</dbReference>
<keyword evidence="17" id="KW-1185">Reference proteome</keyword>
<dbReference type="GO" id="GO:0005524">
    <property type="term" value="F:ATP binding"/>
    <property type="evidence" value="ECO:0007669"/>
    <property type="project" value="UniProtKB-UniRule"/>
</dbReference>
<dbReference type="PROSITE" id="PS00107">
    <property type="entry name" value="PROTEIN_KINASE_ATP"/>
    <property type="match status" value="1"/>
</dbReference>
<feature type="domain" description="Protein kinase" evidence="15">
    <location>
        <begin position="195"/>
        <end position="470"/>
    </location>
</feature>
<evidence type="ECO:0000256" key="13">
    <source>
        <dbReference type="PROSITE-ProRule" id="PRU10141"/>
    </source>
</evidence>
<keyword evidence="3" id="KW-0963">Cytoplasm</keyword>
<evidence type="ECO:0000256" key="14">
    <source>
        <dbReference type="SAM" id="MobiDB-lite"/>
    </source>
</evidence>
<dbReference type="SMART" id="SM00220">
    <property type="entry name" value="S_TKc"/>
    <property type="match status" value="1"/>
</dbReference>
<evidence type="ECO:0000256" key="2">
    <source>
        <dbReference type="ARBA" id="ARBA00012513"/>
    </source>
</evidence>
<gene>
    <name evidence="16" type="ORF">K2173_022404</name>
</gene>
<evidence type="ECO:0000256" key="7">
    <source>
        <dbReference type="ARBA" id="ARBA00022741"/>
    </source>
</evidence>
<dbReference type="InterPro" id="IPR046958">
    <property type="entry name" value="RBK1/2/STUNTED"/>
</dbReference>
<keyword evidence="4" id="KW-0723">Serine/threonine-protein kinase</keyword>
<dbReference type="EC" id="2.7.11.1" evidence="2"/>
<dbReference type="InterPro" id="IPR017441">
    <property type="entry name" value="Protein_kinase_ATP_BS"/>
</dbReference>
<dbReference type="FunFam" id="1.10.510.10:FF:000335">
    <property type="entry name" value="receptor-like cytosolic serine/threonine-protein kinase RBK2"/>
    <property type="match status" value="1"/>
</dbReference>
<evidence type="ECO:0000256" key="4">
    <source>
        <dbReference type="ARBA" id="ARBA00022527"/>
    </source>
</evidence>
<comment type="catalytic activity">
    <reaction evidence="10">
        <text>L-threonyl-[protein] + ATP = O-phospho-L-threonyl-[protein] + ADP + H(+)</text>
        <dbReference type="Rhea" id="RHEA:46608"/>
        <dbReference type="Rhea" id="RHEA-COMP:11060"/>
        <dbReference type="Rhea" id="RHEA-COMP:11605"/>
        <dbReference type="ChEBI" id="CHEBI:15378"/>
        <dbReference type="ChEBI" id="CHEBI:30013"/>
        <dbReference type="ChEBI" id="CHEBI:30616"/>
        <dbReference type="ChEBI" id="CHEBI:61977"/>
        <dbReference type="ChEBI" id="CHEBI:456216"/>
        <dbReference type="EC" id="2.7.11.1"/>
    </reaction>
</comment>
<feature type="compositionally biased region" description="Basic and acidic residues" evidence="14">
    <location>
        <begin position="51"/>
        <end position="74"/>
    </location>
</feature>
<dbReference type="PROSITE" id="PS00108">
    <property type="entry name" value="PROTEIN_KINASE_ST"/>
    <property type="match status" value="1"/>
</dbReference>
<keyword evidence="9 13" id="KW-0067">ATP-binding</keyword>
<comment type="subunit">
    <text evidence="12">Interacts with ARAC5 and ARAC10.</text>
</comment>
<evidence type="ECO:0000259" key="15">
    <source>
        <dbReference type="PROSITE" id="PS50011"/>
    </source>
</evidence>
<dbReference type="Pfam" id="PF07714">
    <property type="entry name" value="PK_Tyr_Ser-Thr"/>
    <property type="match status" value="1"/>
</dbReference>
<feature type="compositionally biased region" description="Basic and acidic residues" evidence="14">
    <location>
        <begin position="14"/>
        <end position="34"/>
    </location>
</feature>
<dbReference type="InterPro" id="IPR011009">
    <property type="entry name" value="Kinase-like_dom_sf"/>
</dbReference>
<dbReference type="GO" id="GO:0004674">
    <property type="term" value="F:protein serine/threonine kinase activity"/>
    <property type="evidence" value="ECO:0007669"/>
    <property type="project" value="UniProtKB-KW"/>
</dbReference>
<evidence type="ECO:0000256" key="8">
    <source>
        <dbReference type="ARBA" id="ARBA00022777"/>
    </source>
</evidence>
<organism evidence="16 17">
    <name type="scientific">Erythroxylum novogranatense</name>
    <dbReference type="NCBI Taxonomy" id="1862640"/>
    <lineage>
        <taxon>Eukaryota</taxon>
        <taxon>Viridiplantae</taxon>
        <taxon>Streptophyta</taxon>
        <taxon>Embryophyta</taxon>
        <taxon>Tracheophyta</taxon>
        <taxon>Spermatophyta</taxon>
        <taxon>Magnoliopsida</taxon>
        <taxon>eudicotyledons</taxon>
        <taxon>Gunneridae</taxon>
        <taxon>Pentapetalae</taxon>
        <taxon>rosids</taxon>
        <taxon>fabids</taxon>
        <taxon>Malpighiales</taxon>
        <taxon>Erythroxylaceae</taxon>
        <taxon>Erythroxylum</taxon>
    </lineage>
</organism>
<evidence type="ECO:0000313" key="16">
    <source>
        <dbReference type="EMBL" id="KAJ8766345.1"/>
    </source>
</evidence>
<protein>
    <recommendedName>
        <fullName evidence="2">non-specific serine/threonine protein kinase</fullName>
        <ecNumber evidence="2">2.7.11.1</ecNumber>
    </recommendedName>
</protein>
<keyword evidence="6" id="KW-0808">Transferase</keyword>
<keyword evidence="7 13" id="KW-0547">Nucleotide-binding</keyword>
<evidence type="ECO:0000256" key="12">
    <source>
        <dbReference type="ARBA" id="ARBA00063228"/>
    </source>
</evidence>
<proteinExistence type="predicted"/>
<evidence type="ECO:0000256" key="9">
    <source>
        <dbReference type="ARBA" id="ARBA00022840"/>
    </source>
</evidence>
<dbReference type="PANTHER" id="PTHR47987">
    <property type="entry name" value="OS08G0249100 PROTEIN"/>
    <property type="match status" value="1"/>
</dbReference>
<evidence type="ECO:0000256" key="6">
    <source>
        <dbReference type="ARBA" id="ARBA00022679"/>
    </source>
</evidence>
<dbReference type="PROSITE" id="PS50011">
    <property type="entry name" value="PROTEIN_KINASE_DOM"/>
    <property type="match status" value="1"/>
</dbReference>
<keyword evidence="5" id="KW-0597">Phosphoprotein</keyword>
<dbReference type="AlphaFoldDB" id="A0AAV8THP6"/>
<reference evidence="16 17" key="1">
    <citation type="submission" date="2021-09" db="EMBL/GenBank/DDBJ databases">
        <title>Genomic insights and catalytic innovation underlie evolution of tropane alkaloids biosynthesis.</title>
        <authorList>
            <person name="Wang Y.-J."/>
            <person name="Tian T."/>
            <person name="Huang J.-P."/>
            <person name="Huang S.-X."/>
        </authorList>
    </citation>
    <scope>NUCLEOTIDE SEQUENCE [LARGE SCALE GENOMIC DNA]</scope>
    <source>
        <strain evidence="16">KIB-2018</strain>
        <tissue evidence="16">Leaf</tissue>
    </source>
</reference>
<evidence type="ECO:0000256" key="1">
    <source>
        <dbReference type="ARBA" id="ARBA00004496"/>
    </source>
</evidence>
<dbReference type="GO" id="GO:0051020">
    <property type="term" value="F:GTPase binding"/>
    <property type="evidence" value="ECO:0007669"/>
    <property type="project" value="UniProtKB-ARBA"/>
</dbReference>
<evidence type="ECO:0000256" key="5">
    <source>
        <dbReference type="ARBA" id="ARBA00022553"/>
    </source>
</evidence>
<comment type="subcellular location">
    <subcellularLocation>
        <location evidence="1">Cytoplasm</location>
    </subcellularLocation>
</comment>
<accession>A0AAV8THP6</accession>
<feature type="binding site" evidence="13">
    <location>
        <position position="223"/>
    </location>
    <ligand>
        <name>ATP</name>
        <dbReference type="ChEBI" id="CHEBI:30616"/>
    </ligand>
</feature>